<comment type="caution">
    <text evidence="1">The sequence shown here is derived from an EMBL/GenBank/DDBJ whole genome shotgun (WGS) entry which is preliminary data.</text>
</comment>
<accession>A0ABR9H7H6</accession>
<sequence>MTGGNSTVAVSSVVECLPQGNCRDIEHAAHGAQKVFDTGDEPFFQFPFAVLFIEFQKIEGVAVSYGQLGLVAERRRQRLFEIVLAGKGFLVVLIMTRCWLPPISRTSGASFMCAS</sequence>
<organism evidence="1 2">
    <name type="scientific">Desulfomicrobium macestii</name>
    <dbReference type="NCBI Taxonomy" id="90731"/>
    <lineage>
        <taxon>Bacteria</taxon>
        <taxon>Pseudomonadati</taxon>
        <taxon>Thermodesulfobacteriota</taxon>
        <taxon>Desulfovibrionia</taxon>
        <taxon>Desulfovibrionales</taxon>
        <taxon>Desulfomicrobiaceae</taxon>
        <taxon>Desulfomicrobium</taxon>
    </lineage>
</organism>
<name>A0ABR9H7H6_9BACT</name>
<dbReference type="Proteomes" id="UP000639010">
    <property type="component" value="Unassembled WGS sequence"/>
</dbReference>
<evidence type="ECO:0000313" key="1">
    <source>
        <dbReference type="EMBL" id="MBE1426663.1"/>
    </source>
</evidence>
<reference evidence="1 2" key="1">
    <citation type="submission" date="2020-10" db="EMBL/GenBank/DDBJ databases">
        <title>Genomic Encyclopedia of Type Strains, Phase IV (KMG-IV): sequencing the most valuable type-strain genomes for metagenomic binning, comparative biology and taxonomic classification.</title>
        <authorList>
            <person name="Goeker M."/>
        </authorList>
    </citation>
    <scope>NUCLEOTIDE SEQUENCE [LARGE SCALE GENOMIC DNA]</scope>
    <source>
        <strain evidence="1 2">DSM 4194</strain>
    </source>
</reference>
<gene>
    <name evidence="1" type="ORF">H4684_003329</name>
</gene>
<protein>
    <submittedName>
        <fullName evidence="1">Pyruvate-formate lyase-activating enzyme</fullName>
    </submittedName>
</protein>
<dbReference type="EMBL" id="JADBGG010000031">
    <property type="protein sequence ID" value="MBE1426663.1"/>
    <property type="molecule type" value="Genomic_DNA"/>
</dbReference>
<keyword evidence="2" id="KW-1185">Reference proteome</keyword>
<keyword evidence="1" id="KW-0456">Lyase</keyword>
<keyword evidence="1" id="KW-0670">Pyruvate</keyword>
<evidence type="ECO:0000313" key="2">
    <source>
        <dbReference type="Proteomes" id="UP000639010"/>
    </source>
</evidence>
<dbReference type="GO" id="GO:0016829">
    <property type="term" value="F:lyase activity"/>
    <property type="evidence" value="ECO:0007669"/>
    <property type="project" value="UniProtKB-KW"/>
</dbReference>
<proteinExistence type="predicted"/>